<dbReference type="SUPFAM" id="SSF81296">
    <property type="entry name" value="E set domains"/>
    <property type="match status" value="1"/>
</dbReference>
<dbReference type="InterPro" id="IPR013783">
    <property type="entry name" value="Ig-like_fold"/>
</dbReference>
<dbReference type="InterPro" id="IPR014718">
    <property type="entry name" value="GH-type_carb-bd"/>
</dbReference>
<sequence>MLKRRDVLQLAGTAAAVAAFSPASAAPAENQKPDAAPFSSSSVLDLAKSVAAKPFSAPSTNLPAPLTNLSREAFAAIKIKPDGLIWNDKSSGFVIEPLHRGFVYTSPMQVYLVEDGMSRRLNYDASQFDFGGLSLKPPPANLDFSGFRVLRRDEKGGLHEIAVFQGASFFRSAAPGQILGVTSRGLSIRTGDPRGEEFPLFRAVWIQKASVADNALTINALLDSESVAGAYRFTIHPGDATIIDVECSLFPRATIDVYGLATMSATSLFSPLDRRGDDDVRDAATELTGLQMLTGAGEWLWRPVTNRSNLQISEFVDSNPKGFGFLQRHRAFDDFYDFAQHWELKPSLWIEPIGDWGDGSVELVEIPSDNESAQNMVAFWRSKTPLVKGQQADFAYRQFWCWSPPSRPPLAKTTDSRGGRGPAAKQRRFLVEFRGDALGDSARVADLKPNLSVSPGKVIAQHLYPAPERKSCYVQFDMDPAGETACEIRLTLDVQGAPQTETWLYRWTT</sequence>
<dbReference type="Pfam" id="PF04349">
    <property type="entry name" value="MdoG"/>
    <property type="match status" value="1"/>
</dbReference>
<gene>
    <name evidence="7" type="ORF">K2U94_16190</name>
</gene>
<name>A0ABS9Z9M7_9HYPH</name>
<proteinExistence type="inferred from homology"/>
<comment type="caution">
    <text evidence="7">The sequence shown here is derived from an EMBL/GenBank/DDBJ whole genome shotgun (WGS) entry which is preliminary data.</text>
</comment>
<organism evidence="7 8">
    <name type="scientific">Candidatus Rhodoblastus alkanivorans</name>
    <dbReference type="NCBI Taxonomy" id="2954117"/>
    <lineage>
        <taxon>Bacteria</taxon>
        <taxon>Pseudomonadati</taxon>
        <taxon>Pseudomonadota</taxon>
        <taxon>Alphaproteobacteria</taxon>
        <taxon>Hyphomicrobiales</taxon>
        <taxon>Rhodoblastaceae</taxon>
        <taxon>Rhodoblastus</taxon>
    </lineage>
</organism>
<protein>
    <submittedName>
        <fullName evidence="7">Glucan biosynthesis protein D</fullName>
    </submittedName>
</protein>
<dbReference type="Gene3D" id="2.60.40.10">
    <property type="entry name" value="Immunoglobulins"/>
    <property type="match status" value="1"/>
</dbReference>
<dbReference type="InterPro" id="IPR014756">
    <property type="entry name" value="Ig_E-set"/>
</dbReference>
<evidence type="ECO:0000256" key="3">
    <source>
        <dbReference type="ARBA" id="ARBA00009284"/>
    </source>
</evidence>
<dbReference type="InterPro" id="IPR014438">
    <property type="entry name" value="Glucan_biosyn_MdoG/MdoD"/>
</dbReference>
<feature type="chain" id="PRO_5047253634" evidence="5">
    <location>
        <begin position="26"/>
        <end position="509"/>
    </location>
</feature>
<dbReference type="PANTHER" id="PTHR30504">
    <property type="entry name" value="GLUCANS BIOSYNTHESIS PROTEIN"/>
    <property type="match status" value="1"/>
</dbReference>
<dbReference type="PIRSF" id="PIRSF006281">
    <property type="entry name" value="MdoG"/>
    <property type="match status" value="1"/>
</dbReference>
<evidence type="ECO:0000256" key="4">
    <source>
        <dbReference type="ARBA" id="ARBA00022764"/>
    </source>
</evidence>
<evidence type="ECO:0000259" key="6">
    <source>
        <dbReference type="Pfam" id="PF04349"/>
    </source>
</evidence>
<dbReference type="InterPro" id="IPR006311">
    <property type="entry name" value="TAT_signal"/>
</dbReference>
<dbReference type="InterPro" id="IPR007444">
    <property type="entry name" value="Glucan_biosyn_MdoG_C"/>
</dbReference>
<dbReference type="PANTHER" id="PTHR30504:SF2">
    <property type="entry name" value="GLUCANS BIOSYNTHESIS PROTEIN G"/>
    <property type="match status" value="1"/>
</dbReference>
<reference evidence="7" key="1">
    <citation type="journal article" date="2022" name="ISME J.">
        <title>Identification of active gaseous-alkane degraders at natural gas seeps.</title>
        <authorList>
            <person name="Farhan Ul Haque M."/>
            <person name="Hernandez M."/>
            <person name="Crombie A.T."/>
            <person name="Murrell J.C."/>
        </authorList>
    </citation>
    <scope>NUCLEOTIDE SEQUENCE</scope>
    <source>
        <strain evidence="7">PC2</strain>
    </source>
</reference>
<keyword evidence="5" id="KW-0732">Signal</keyword>
<evidence type="ECO:0000313" key="8">
    <source>
        <dbReference type="Proteomes" id="UP001139104"/>
    </source>
</evidence>
<dbReference type="Proteomes" id="UP001139104">
    <property type="component" value="Unassembled WGS sequence"/>
</dbReference>
<evidence type="ECO:0000256" key="1">
    <source>
        <dbReference type="ARBA" id="ARBA00004418"/>
    </source>
</evidence>
<evidence type="ECO:0000256" key="2">
    <source>
        <dbReference type="ARBA" id="ARBA00005001"/>
    </source>
</evidence>
<feature type="signal peptide" evidence="5">
    <location>
        <begin position="1"/>
        <end position="25"/>
    </location>
</feature>
<accession>A0ABS9Z9M7</accession>
<dbReference type="Gene3D" id="2.70.98.10">
    <property type="match status" value="1"/>
</dbReference>
<dbReference type="PROSITE" id="PS51318">
    <property type="entry name" value="TAT"/>
    <property type="match status" value="1"/>
</dbReference>
<dbReference type="SUPFAM" id="SSF74650">
    <property type="entry name" value="Galactose mutarotase-like"/>
    <property type="match status" value="1"/>
</dbReference>
<comment type="similarity">
    <text evidence="3">Belongs to the OpgD/OpgG family.</text>
</comment>
<keyword evidence="4" id="KW-0574">Periplasm</keyword>
<feature type="domain" description="Glucan biosynthesis periplasmic MdoG C-terminal" evidence="6">
    <location>
        <begin position="38"/>
        <end position="507"/>
    </location>
</feature>
<dbReference type="EMBL" id="JAIVFP010000001">
    <property type="protein sequence ID" value="MCI4684282.1"/>
    <property type="molecule type" value="Genomic_DNA"/>
</dbReference>
<comment type="pathway">
    <text evidence="2">Glycan metabolism; osmoregulated periplasmic glucan (OPG) biosynthesis.</text>
</comment>
<evidence type="ECO:0000256" key="5">
    <source>
        <dbReference type="SAM" id="SignalP"/>
    </source>
</evidence>
<keyword evidence="8" id="KW-1185">Reference proteome</keyword>
<evidence type="ECO:0000313" key="7">
    <source>
        <dbReference type="EMBL" id="MCI4684282.1"/>
    </source>
</evidence>
<dbReference type="RefSeq" id="WP_243068185.1">
    <property type="nucleotide sequence ID" value="NZ_JAIVFK010000030.1"/>
</dbReference>
<dbReference type="InterPro" id="IPR011013">
    <property type="entry name" value="Gal_mutarotase_sf_dom"/>
</dbReference>
<comment type="subcellular location">
    <subcellularLocation>
        <location evidence="1">Periplasm</location>
    </subcellularLocation>
</comment>